<keyword evidence="9 11" id="KW-0520">NAD</keyword>
<evidence type="ECO:0000256" key="1">
    <source>
        <dbReference type="ARBA" id="ARBA00002324"/>
    </source>
</evidence>
<evidence type="ECO:0000256" key="7">
    <source>
        <dbReference type="ARBA" id="ARBA00022741"/>
    </source>
</evidence>
<keyword evidence="7 11" id="KW-0547">Nucleotide-binding</keyword>
<dbReference type="EC" id="2.7.7.18" evidence="11"/>
<keyword evidence="8 11" id="KW-0067">ATP-binding</keyword>
<keyword evidence="5 11" id="KW-0808">Transferase</keyword>
<evidence type="ECO:0000259" key="12">
    <source>
        <dbReference type="Pfam" id="PF01467"/>
    </source>
</evidence>
<comment type="caution">
    <text evidence="13">The sequence shown here is derived from an EMBL/GenBank/DDBJ whole genome shotgun (WGS) entry which is preliminary data.</text>
</comment>
<keyword evidence="4 11" id="KW-0662">Pyridine nucleotide biosynthesis</keyword>
<dbReference type="CDD" id="cd02165">
    <property type="entry name" value="NMNAT"/>
    <property type="match status" value="1"/>
</dbReference>
<dbReference type="AlphaFoldDB" id="A0A399D558"/>
<organism evidence="13 14">
    <name type="scientific">Mariniphaga sediminis</name>
    <dbReference type="NCBI Taxonomy" id="1628158"/>
    <lineage>
        <taxon>Bacteria</taxon>
        <taxon>Pseudomonadati</taxon>
        <taxon>Bacteroidota</taxon>
        <taxon>Bacteroidia</taxon>
        <taxon>Marinilabiliales</taxon>
        <taxon>Prolixibacteraceae</taxon>
        <taxon>Mariniphaga</taxon>
    </lineage>
</organism>
<evidence type="ECO:0000313" key="14">
    <source>
        <dbReference type="Proteomes" id="UP000266441"/>
    </source>
</evidence>
<evidence type="ECO:0000256" key="10">
    <source>
        <dbReference type="ARBA" id="ARBA00048721"/>
    </source>
</evidence>
<dbReference type="Pfam" id="PF01467">
    <property type="entry name" value="CTP_transf_like"/>
    <property type="match status" value="1"/>
</dbReference>
<dbReference type="RefSeq" id="WP_119348500.1">
    <property type="nucleotide sequence ID" value="NZ_QWET01000002.1"/>
</dbReference>
<accession>A0A399D558</accession>
<evidence type="ECO:0000256" key="8">
    <source>
        <dbReference type="ARBA" id="ARBA00022840"/>
    </source>
</evidence>
<dbReference type="OrthoDB" id="5295945at2"/>
<dbReference type="PANTHER" id="PTHR39321">
    <property type="entry name" value="NICOTINATE-NUCLEOTIDE ADENYLYLTRANSFERASE-RELATED"/>
    <property type="match status" value="1"/>
</dbReference>
<evidence type="ECO:0000256" key="6">
    <source>
        <dbReference type="ARBA" id="ARBA00022695"/>
    </source>
</evidence>
<keyword evidence="6 11" id="KW-0548">Nucleotidyltransferase</keyword>
<dbReference type="UniPathway" id="UPA00253">
    <property type="reaction ID" value="UER00332"/>
</dbReference>
<dbReference type="HAMAP" id="MF_00244">
    <property type="entry name" value="NaMN_adenylyltr"/>
    <property type="match status" value="1"/>
</dbReference>
<gene>
    <name evidence="11" type="primary">nadD</name>
    <name evidence="13" type="ORF">D1164_03230</name>
</gene>
<comment type="similarity">
    <text evidence="3 11">Belongs to the NadD family.</text>
</comment>
<evidence type="ECO:0000256" key="5">
    <source>
        <dbReference type="ARBA" id="ARBA00022679"/>
    </source>
</evidence>
<name>A0A399D558_9BACT</name>
<dbReference type="NCBIfam" id="NF000840">
    <property type="entry name" value="PRK00071.1-3"/>
    <property type="match status" value="1"/>
</dbReference>
<comment type="function">
    <text evidence="1 11">Catalyzes the reversible adenylation of nicotinate mononucleotide (NaMN) to nicotinic acid adenine dinucleotide (NaAD).</text>
</comment>
<dbReference type="Gene3D" id="3.40.50.620">
    <property type="entry name" value="HUPs"/>
    <property type="match status" value="1"/>
</dbReference>
<dbReference type="PANTHER" id="PTHR39321:SF3">
    <property type="entry name" value="PHOSPHOPANTETHEINE ADENYLYLTRANSFERASE"/>
    <property type="match status" value="1"/>
</dbReference>
<feature type="domain" description="Cytidyltransferase-like" evidence="12">
    <location>
        <begin position="16"/>
        <end position="175"/>
    </location>
</feature>
<comment type="catalytic activity">
    <reaction evidence="10 11">
        <text>nicotinate beta-D-ribonucleotide + ATP + H(+) = deamido-NAD(+) + diphosphate</text>
        <dbReference type="Rhea" id="RHEA:22860"/>
        <dbReference type="ChEBI" id="CHEBI:15378"/>
        <dbReference type="ChEBI" id="CHEBI:30616"/>
        <dbReference type="ChEBI" id="CHEBI:33019"/>
        <dbReference type="ChEBI" id="CHEBI:57502"/>
        <dbReference type="ChEBI" id="CHEBI:58437"/>
        <dbReference type="EC" id="2.7.7.18"/>
    </reaction>
</comment>
<reference evidence="13 14" key="1">
    <citation type="journal article" date="2015" name="Int. J. Syst. Evol. Microbiol.">
        <title>Mariniphaga sediminis sp. nov., isolated from coastal sediment.</title>
        <authorList>
            <person name="Wang F.Q."/>
            <person name="Shen Q.Y."/>
            <person name="Chen G.J."/>
            <person name="Du Z.J."/>
        </authorList>
    </citation>
    <scope>NUCLEOTIDE SEQUENCE [LARGE SCALE GENOMIC DNA]</scope>
    <source>
        <strain evidence="13 14">SY21</strain>
    </source>
</reference>
<comment type="pathway">
    <text evidence="2 11">Cofactor biosynthesis; NAD(+) biosynthesis; deamido-NAD(+) from nicotinate D-ribonucleotide: step 1/1.</text>
</comment>
<dbReference type="Proteomes" id="UP000266441">
    <property type="component" value="Unassembled WGS sequence"/>
</dbReference>
<sequence length="203" mass="23556">MKQPQNKSFPAKEIGLYFGSFNPVHIGHLVIANYIVEFTGLDELWFVVSPQNPHKQKANLLNDYDRLEMVQLAVESDNRFKVSDIEFFLPKPSYTVDTLAHLKDRNPQKEFKILMGSDNLESFHKWKNYEAIVENYGVIVYPRPGFDESKVRKHGNIVIAEGAPLMEISSSFIRKAIKKGKDVRHFLPPKVWEYIDKKGLYEQ</sequence>
<keyword evidence="14" id="KW-1185">Reference proteome</keyword>
<dbReference type="GO" id="GO:0005524">
    <property type="term" value="F:ATP binding"/>
    <property type="evidence" value="ECO:0007669"/>
    <property type="project" value="UniProtKB-KW"/>
</dbReference>
<dbReference type="GO" id="GO:0004515">
    <property type="term" value="F:nicotinate-nucleotide adenylyltransferase activity"/>
    <property type="evidence" value="ECO:0007669"/>
    <property type="project" value="UniProtKB-UniRule"/>
</dbReference>
<dbReference type="NCBIfam" id="TIGR00482">
    <property type="entry name" value="nicotinate (nicotinamide) nucleotide adenylyltransferase"/>
    <property type="match status" value="1"/>
</dbReference>
<dbReference type="InterPro" id="IPR004821">
    <property type="entry name" value="Cyt_trans-like"/>
</dbReference>
<dbReference type="NCBIfam" id="TIGR00125">
    <property type="entry name" value="cyt_tran_rel"/>
    <property type="match status" value="1"/>
</dbReference>
<dbReference type="GO" id="GO:0009435">
    <property type="term" value="P:NAD+ biosynthetic process"/>
    <property type="evidence" value="ECO:0007669"/>
    <property type="project" value="UniProtKB-UniRule"/>
</dbReference>
<evidence type="ECO:0000256" key="4">
    <source>
        <dbReference type="ARBA" id="ARBA00022642"/>
    </source>
</evidence>
<evidence type="ECO:0000256" key="11">
    <source>
        <dbReference type="HAMAP-Rule" id="MF_00244"/>
    </source>
</evidence>
<evidence type="ECO:0000256" key="2">
    <source>
        <dbReference type="ARBA" id="ARBA00005019"/>
    </source>
</evidence>
<dbReference type="InterPro" id="IPR005248">
    <property type="entry name" value="NadD/NMNAT"/>
</dbReference>
<evidence type="ECO:0000256" key="9">
    <source>
        <dbReference type="ARBA" id="ARBA00023027"/>
    </source>
</evidence>
<evidence type="ECO:0000313" key="13">
    <source>
        <dbReference type="EMBL" id="RIH66626.1"/>
    </source>
</evidence>
<protein>
    <recommendedName>
        <fullName evidence="11">Probable nicotinate-nucleotide adenylyltransferase</fullName>
        <ecNumber evidence="11">2.7.7.18</ecNumber>
    </recommendedName>
    <alternativeName>
        <fullName evidence="11">Deamido-NAD(+) diphosphorylase</fullName>
    </alternativeName>
    <alternativeName>
        <fullName evidence="11">Deamido-NAD(+) pyrophosphorylase</fullName>
    </alternativeName>
    <alternativeName>
        <fullName evidence="11">Nicotinate mononucleotide adenylyltransferase</fullName>
        <shortName evidence="11">NaMN adenylyltransferase</shortName>
    </alternativeName>
</protein>
<evidence type="ECO:0000256" key="3">
    <source>
        <dbReference type="ARBA" id="ARBA00009014"/>
    </source>
</evidence>
<proteinExistence type="inferred from homology"/>
<dbReference type="EMBL" id="QWET01000002">
    <property type="protein sequence ID" value="RIH66626.1"/>
    <property type="molecule type" value="Genomic_DNA"/>
</dbReference>
<dbReference type="SUPFAM" id="SSF52374">
    <property type="entry name" value="Nucleotidylyl transferase"/>
    <property type="match status" value="1"/>
</dbReference>
<dbReference type="InterPro" id="IPR014729">
    <property type="entry name" value="Rossmann-like_a/b/a_fold"/>
</dbReference>